<dbReference type="PANTHER" id="PTHR11803:SF39">
    <property type="entry name" value="2-IMINOBUTANOATE_2-IMINOPROPANOATE DEAMINASE"/>
    <property type="match status" value="1"/>
</dbReference>
<dbReference type="Pfam" id="PF01042">
    <property type="entry name" value="Ribonuc_L-PSP"/>
    <property type="match status" value="1"/>
</dbReference>
<gene>
    <name evidence="1" type="ORF">N0V89_001903</name>
</gene>
<dbReference type="AlphaFoldDB" id="A0A9W8XSH1"/>
<reference evidence="1" key="1">
    <citation type="submission" date="2022-10" db="EMBL/GenBank/DDBJ databases">
        <title>Tapping the CABI collections for fungal endophytes: first genome assemblies for Collariella, Neodidymelliopsis, Ascochyta clinopodiicola, Didymella pomorum, Didymosphaeria variabile, Neocosmospora piperis and Neocucurbitaria cava.</title>
        <authorList>
            <person name="Hill R."/>
        </authorList>
    </citation>
    <scope>NUCLEOTIDE SEQUENCE</scope>
    <source>
        <strain evidence="1">IMI 356815</strain>
    </source>
</reference>
<dbReference type="OrthoDB" id="309640at2759"/>
<keyword evidence="2" id="KW-1185">Reference proteome</keyword>
<organism evidence="1 2">
    <name type="scientific">Didymosphaeria variabile</name>
    <dbReference type="NCBI Taxonomy" id="1932322"/>
    <lineage>
        <taxon>Eukaryota</taxon>
        <taxon>Fungi</taxon>
        <taxon>Dikarya</taxon>
        <taxon>Ascomycota</taxon>
        <taxon>Pezizomycotina</taxon>
        <taxon>Dothideomycetes</taxon>
        <taxon>Pleosporomycetidae</taxon>
        <taxon>Pleosporales</taxon>
        <taxon>Massarineae</taxon>
        <taxon>Didymosphaeriaceae</taxon>
        <taxon>Didymosphaeria</taxon>
    </lineage>
</organism>
<dbReference type="RefSeq" id="XP_056074187.1">
    <property type="nucleotide sequence ID" value="XM_056210714.1"/>
</dbReference>
<proteinExistence type="predicted"/>
<comment type="caution">
    <text evidence="1">The sequence shown here is derived from an EMBL/GenBank/DDBJ whole genome shotgun (WGS) entry which is preliminary data.</text>
</comment>
<protein>
    <recommendedName>
        <fullName evidence="3">YjgF-like protein</fullName>
    </recommendedName>
</protein>
<dbReference type="Proteomes" id="UP001140513">
    <property type="component" value="Unassembled WGS sequence"/>
</dbReference>
<dbReference type="SUPFAM" id="SSF55298">
    <property type="entry name" value="YjgF-like"/>
    <property type="match status" value="1"/>
</dbReference>
<dbReference type="InterPro" id="IPR035959">
    <property type="entry name" value="RutC-like_sf"/>
</dbReference>
<dbReference type="GO" id="GO:0005739">
    <property type="term" value="C:mitochondrion"/>
    <property type="evidence" value="ECO:0007669"/>
    <property type="project" value="TreeGrafter"/>
</dbReference>
<dbReference type="GO" id="GO:0019239">
    <property type="term" value="F:deaminase activity"/>
    <property type="evidence" value="ECO:0007669"/>
    <property type="project" value="TreeGrafter"/>
</dbReference>
<sequence length="159" mass="17629">MAHSSQYLYYDLTKLAAAISLPRDMSSLSYNNPPGAGEKHSEIGHYSQSVDLDNGIVKCSGQGGWDPESGDLDANDPIKQVELAMKNVDVVLQAAGLRGWEDVYLLRSYHCDIRSTWQPTVEALKKRIPGHRPVWTAVAVPHLAFPAMQIELEVEAKRQ</sequence>
<dbReference type="PANTHER" id="PTHR11803">
    <property type="entry name" value="2-IMINOBUTANOATE/2-IMINOPROPANOATE DEAMINASE RIDA"/>
    <property type="match status" value="1"/>
</dbReference>
<name>A0A9W8XSH1_9PLEO</name>
<accession>A0A9W8XSH1</accession>
<dbReference type="EMBL" id="JAPEUX010000002">
    <property type="protein sequence ID" value="KAJ4357328.1"/>
    <property type="molecule type" value="Genomic_DNA"/>
</dbReference>
<dbReference type="GeneID" id="80905433"/>
<dbReference type="Gene3D" id="3.30.1330.40">
    <property type="entry name" value="RutC-like"/>
    <property type="match status" value="1"/>
</dbReference>
<evidence type="ECO:0000313" key="2">
    <source>
        <dbReference type="Proteomes" id="UP001140513"/>
    </source>
</evidence>
<evidence type="ECO:0008006" key="3">
    <source>
        <dbReference type="Google" id="ProtNLM"/>
    </source>
</evidence>
<dbReference type="InterPro" id="IPR006175">
    <property type="entry name" value="YjgF/YER057c/UK114"/>
</dbReference>
<evidence type="ECO:0000313" key="1">
    <source>
        <dbReference type="EMBL" id="KAJ4357328.1"/>
    </source>
</evidence>
<dbReference type="GO" id="GO:0005829">
    <property type="term" value="C:cytosol"/>
    <property type="evidence" value="ECO:0007669"/>
    <property type="project" value="TreeGrafter"/>
</dbReference>